<accession>A0A1W2TUR7</accession>
<sequence length="260" mass="28378">MLLQGLATSFLSVTLAVASAVEASPRKQPSIKTRQDNETFPKNFGVVVFRAMLMQDMVGVVDPLQNMAHKFPMNLYILSSTMDPVTTEPASAAMNMYNSSFWPTINPTHTFATAPDDIEVLIVPGGPGVRAPDVSPMTDFIRDRYPKLRYLLTVCTGAGLAAKSGVLDGRKATTNKSAWATITSYGPNTTWVSPARWVVDGNIWSSSGATAGLDLTFAWIEHIWGPEWVEYVSGLQEYVSHPQDFDPFADKFNIPPSGSL</sequence>
<evidence type="ECO:0000313" key="3">
    <source>
        <dbReference type="EMBL" id="GAP92358.2"/>
    </source>
</evidence>
<dbReference type="OMA" id="FAWIEHI"/>
<dbReference type="InterPro" id="IPR002818">
    <property type="entry name" value="DJ-1/PfpI"/>
</dbReference>
<dbReference type="InterPro" id="IPR052158">
    <property type="entry name" value="INH-QAR"/>
</dbReference>
<gene>
    <name evidence="3" type="ORF">SAMD00023353_8000170</name>
</gene>
<dbReference type="OrthoDB" id="543156at2759"/>
<proteinExistence type="predicted"/>
<keyword evidence="1" id="KW-0732">Signal</keyword>
<reference evidence="3" key="1">
    <citation type="submission" date="2016-03" db="EMBL/GenBank/DDBJ databases">
        <title>Draft genome sequence of Rosellinia necatrix.</title>
        <authorList>
            <person name="Kanematsu S."/>
        </authorList>
    </citation>
    <scope>NUCLEOTIDE SEQUENCE [LARGE SCALE GENOMIC DNA]</scope>
    <source>
        <strain evidence="3">W97</strain>
    </source>
</reference>
<protein>
    <submittedName>
        <fullName evidence="3">Putative dj-1 family protein</fullName>
    </submittedName>
</protein>
<name>A0A1W2TUR7_ROSNE</name>
<dbReference type="Gene3D" id="3.40.50.880">
    <property type="match status" value="1"/>
</dbReference>
<dbReference type="InterPro" id="IPR029062">
    <property type="entry name" value="Class_I_gatase-like"/>
</dbReference>
<dbReference type="CDD" id="cd03139">
    <property type="entry name" value="GATase1_PfpI_2"/>
    <property type="match status" value="1"/>
</dbReference>
<dbReference type="Pfam" id="PF01965">
    <property type="entry name" value="DJ-1_PfpI"/>
    <property type="match status" value="1"/>
</dbReference>
<feature type="signal peptide" evidence="1">
    <location>
        <begin position="1"/>
        <end position="23"/>
    </location>
</feature>
<dbReference type="SUPFAM" id="SSF52317">
    <property type="entry name" value="Class I glutamine amidotransferase-like"/>
    <property type="match status" value="1"/>
</dbReference>
<dbReference type="EMBL" id="DF977525">
    <property type="protein sequence ID" value="GAP92358.2"/>
    <property type="molecule type" value="Genomic_DNA"/>
</dbReference>
<evidence type="ECO:0000313" key="4">
    <source>
        <dbReference type="Proteomes" id="UP000054516"/>
    </source>
</evidence>
<dbReference type="AlphaFoldDB" id="A0A1W2TUR7"/>
<dbReference type="PANTHER" id="PTHR43130:SF15">
    <property type="entry name" value="THIJ_PFPI FAMILY PROTEIN (AFU_ORTHOLOGUE AFUA_5G14240)"/>
    <property type="match status" value="1"/>
</dbReference>
<evidence type="ECO:0000259" key="2">
    <source>
        <dbReference type="Pfam" id="PF01965"/>
    </source>
</evidence>
<keyword evidence="4" id="KW-1185">Reference proteome</keyword>
<feature type="domain" description="DJ-1/PfpI" evidence="2">
    <location>
        <begin position="104"/>
        <end position="221"/>
    </location>
</feature>
<dbReference type="PANTHER" id="PTHR43130">
    <property type="entry name" value="ARAC-FAMILY TRANSCRIPTIONAL REGULATOR"/>
    <property type="match status" value="1"/>
</dbReference>
<evidence type="ECO:0000256" key="1">
    <source>
        <dbReference type="SAM" id="SignalP"/>
    </source>
</evidence>
<dbReference type="STRING" id="77044.A0A1W2TUR7"/>
<dbReference type="Proteomes" id="UP000054516">
    <property type="component" value="Unassembled WGS sequence"/>
</dbReference>
<feature type="chain" id="PRO_5012574325" evidence="1">
    <location>
        <begin position="24"/>
        <end position="260"/>
    </location>
</feature>
<organism evidence="3">
    <name type="scientific">Rosellinia necatrix</name>
    <name type="common">White root-rot fungus</name>
    <dbReference type="NCBI Taxonomy" id="77044"/>
    <lineage>
        <taxon>Eukaryota</taxon>
        <taxon>Fungi</taxon>
        <taxon>Dikarya</taxon>
        <taxon>Ascomycota</taxon>
        <taxon>Pezizomycotina</taxon>
        <taxon>Sordariomycetes</taxon>
        <taxon>Xylariomycetidae</taxon>
        <taxon>Xylariales</taxon>
        <taxon>Xylariaceae</taxon>
        <taxon>Rosellinia</taxon>
    </lineage>
</organism>